<dbReference type="EMBL" id="MKVH01000020">
    <property type="protein sequence ID" value="OJX57954.1"/>
    <property type="molecule type" value="Genomic_DNA"/>
</dbReference>
<evidence type="ECO:0000313" key="12">
    <source>
        <dbReference type="Proteomes" id="UP000184233"/>
    </source>
</evidence>
<dbReference type="InterPro" id="IPR005846">
    <property type="entry name" value="A-D-PHexomutase_a/b/a-III"/>
</dbReference>
<dbReference type="GO" id="GO:0016740">
    <property type="term" value="F:transferase activity"/>
    <property type="evidence" value="ECO:0007669"/>
    <property type="project" value="UniProtKB-KW"/>
</dbReference>
<comment type="similarity">
    <text evidence="2">Belongs to the phosphohexose mutase family.</text>
</comment>
<dbReference type="InterPro" id="IPR005845">
    <property type="entry name" value="A-D-PHexomutase_a/b/a-II"/>
</dbReference>
<dbReference type="GO" id="GO:0016868">
    <property type="term" value="F:intramolecular phosphotransferase activity"/>
    <property type="evidence" value="ECO:0007669"/>
    <property type="project" value="InterPro"/>
</dbReference>
<dbReference type="CDD" id="cd03356">
    <property type="entry name" value="LbH_G1P_AT_C_like"/>
    <property type="match status" value="1"/>
</dbReference>
<accession>A0A1M3KZE9</accession>
<feature type="domain" description="Alpha-D-phosphohexomutase alpha/beta/alpha" evidence="7">
    <location>
        <begin position="383"/>
        <end position="510"/>
    </location>
</feature>
<evidence type="ECO:0000256" key="1">
    <source>
        <dbReference type="ARBA" id="ARBA00004514"/>
    </source>
</evidence>
<keyword evidence="5" id="KW-0808">Transferase</keyword>
<dbReference type="InterPro" id="IPR005844">
    <property type="entry name" value="A-D-PHexomutase_a/b/a-I"/>
</dbReference>
<comment type="caution">
    <text evidence="11">The sequence shown here is derived from an EMBL/GenBank/DDBJ whole genome shotgun (WGS) entry which is preliminary data.</text>
</comment>
<dbReference type="InterPro" id="IPR005835">
    <property type="entry name" value="NTP_transferase_dom"/>
</dbReference>
<dbReference type="STRING" id="1895771.BGO89_06020"/>
<dbReference type="InterPro" id="IPR036900">
    <property type="entry name" value="A-D-PHexomutase_C_sf"/>
</dbReference>
<evidence type="ECO:0000256" key="5">
    <source>
        <dbReference type="ARBA" id="ARBA00022679"/>
    </source>
</evidence>
<evidence type="ECO:0000256" key="4">
    <source>
        <dbReference type="ARBA" id="ARBA00022553"/>
    </source>
</evidence>
<dbReference type="Pfam" id="PF25084">
    <property type="entry name" value="LbH_EIF2B"/>
    <property type="match status" value="1"/>
</dbReference>
<dbReference type="InterPro" id="IPR056764">
    <property type="entry name" value="LbH_EIF2B3/5"/>
</dbReference>
<dbReference type="SUPFAM" id="SSF55957">
    <property type="entry name" value="Phosphoglucomutase, C-terminal domain"/>
    <property type="match status" value="1"/>
</dbReference>
<gene>
    <name evidence="11" type="ORF">BGO89_06020</name>
</gene>
<evidence type="ECO:0000313" key="11">
    <source>
        <dbReference type="EMBL" id="OJX57954.1"/>
    </source>
</evidence>
<dbReference type="Pfam" id="PF02880">
    <property type="entry name" value="PGM_PMM_III"/>
    <property type="match status" value="1"/>
</dbReference>
<feature type="domain" description="Alpha-D-phosphohexomutase alpha/beta/alpha" evidence="8">
    <location>
        <begin position="532"/>
        <end position="628"/>
    </location>
</feature>
<evidence type="ECO:0000256" key="3">
    <source>
        <dbReference type="ARBA" id="ARBA00022490"/>
    </source>
</evidence>
<dbReference type="PANTHER" id="PTHR22572">
    <property type="entry name" value="SUGAR-1-PHOSPHATE GUANYL TRANSFERASE"/>
    <property type="match status" value="1"/>
</dbReference>
<dbReference type="Pfam" id="PF02878">
    <property type="entry name" value="PGM_PMM_I"/>
    <property type="match status" value="1"/>
</dbReference>
<dbReference type="InterPro" id="IPR018357">
    <property type="entry name" value="Hexapep_transf_CS"/>
</dbReference>
<evidence type="ECO:0000259" key="10">
    <source>
        <dbReference type="Pfam" id="PF25084"/>
    </source>
</evidence>
<dbReference type="Pfam" id="PF02879">
    <property type="entry name" value="PGM_PMM_II"/>
    <property type="match status" value="1"/>
</dbReference>
<dbReference type="SUPFAM" id="SSF53448">
    <property type="entry name" value="Nucleotide-diphospho-sugar transferases"/>
    <property type="match status" value="1"/>
</dbReference>
<evidence type="ECO:0000259" key="8">
    <source>
        <dbReference type="Pfam" id="PF02879"/>
    </source>
</evidence>
<dbReference type="InterPro" id="IPR016055">
    <property type="entry name" value="A-D-PHexomutase_a/b/a-I/II/III"/>
</dbReference>
<dbReference type="Pfam" id="PF00483">
    <property type="entry name" value="NTP_transferase"/>
    <property type="match status" value="1"/>
</dbReference>
<feature type="domain" description="Alpha-D-phosphohexomutase alpha/beta/alpha" evidence="9">
    <location>
        <begin position="641"/>
        <end position="743"/>
    </location>
</feature>
<dbReference type="InterPro" id="IPR050486">
    <property type="entry name" value="Mannose-1P_guanyltransferase"/>
</dbReference>
<dbReference type="SUPFAM" id="SSF53738">
    <property type="entry name" value="Phosphoglucomutase, first 3 domains"/>
    <property type="match status" value="3"/>
</dbReference>
<evidence type="ECO:0000259" key="6">
    <source>
        <dbReference type="Pfam" id="PF00483"/>
    </source>
</evidence>
<dbReference type="InterPro" id="IPR029044">
    <property type="entry name" value="Nucleotide-diphossugar_trans"/>
</dbReference>
<feature type="domain" description="Nucleotidyl transferase" evidence="6">
    <location>
        <begin position="3"/>
        <end position="233"/>
    </location>
</feature>
<dbReference type="PROSITE" id="PS00101">
    <property type="entry name" value="HEXAPEP_TRANSFERASES"/>
    <property type="match status" value="1"/>
</dbReference>
<keyword evidence="3" id="KW-0963">Cytoplasm</keyword>
<dbReference type="Gene3D" id="2.160.10.10">
    <property type="entry name" value="Hexapeptide repeat proteins"/>
    <property type="match status" value="1"/>
</dbReference>
<protein>
    <recommendedName>
        <fullName evidence="13">Nucleotidyltransferase</fullName>
    </recommendedName>
</protein>
<keyword evidence="4" id="KW-0597">Phosphoprotein</keyword>
<sequence>MRKAVIMAGGFGTRLRPLTMSIPKPMVPLANRPMMGHIVELLKKHGIRDVVSLLYFQPEHITSYFGDGSQAGITMQYMLAEADFGTAGSVKNAESFLDDTFVIISGDVLTDFDLSKAVAYHKEKGAMATILLTRVPQPLQYGIVMTDSEGRITRFLEKPSWGEVFSDTINTGIYILEPSVLDLIPAKTEFDFSKDLYPLMLKKDLPLYGYVADGYWKDIGNLNEYQLAHADVLAGRVHVNIPGERCDSSVCGNHLELAPSAHLSGLVALGDNVVIGDGARLTNCVIGDNCVIGAGSRLSDTVLWGDVQVGDFADLSNTVVCNDVVIGSHAIILDNVFIAEECVIGDHAKLLANVKLWPRKTVESHAVLTRSLVQEERWARDLFADARISGISNIDMNPEFGAKLGAAIGTAVGAHTTVLASRDEDKISRIMKRAITAGLMSVGVNIHDLQTTSIPQSRQELLTGKYVAGFHVRRSPSHPDKTDVILFGRDGRDIPLSGTKSIERYFFGEDIRRVNYEHVGRLNFPERSVGMYIDRFIATVDADLIRNRQYKLLVDYSFGLTSTVFPQILGELKCHVLSMNNYVDASHFADPLTAVLDESATIMRSLGYEIGFKLDPGGEKIALVDERGIWYTALRLLSIVTKLFLDTHRDMEPYVIAVPVQATQEIEMIARDYDVEVRRIRNSHSSMMDATKDEAVKFVGGTRGGFIFPEFLVASDGMFTACRILEMIARTGHQLSELDRTLPKRHQASVAIYCPWEAKGTVMRRAMEHSEGKERLLVDGVCVVEGQHTVLLVPDKEESTFWVTAEADTADEAVALRTEYAALVEQWKSNN</sequence>
<dbReference type="Proteomes" id="UP000184233">
    <property type="component" value="Unassembled WGS sequence"/>
</dbReference>
<dbReference type="Gene3D" id="3.40.120.10">
    <property type="entry name" value="Alpha-D-Glucose-1,6-Bisphosphate, subunit A, domain 3"/>
    <property type="match status" value="3"/>
</dbReference>
<comment type="subcellular location">
    <subcellularLocation>
        <location evidence="1">Cytoplasm</location>
        <location evidence="1">Cytosol</location>
    </subcellularLocation>
</comment>
<organism evidence="11 12">
    <name type="scientific">Candidatus Kapaibacterium thiocyanatum</name>
    <dbReference type="NCBI Taxonomy" id="1895771"/>
    <lineage>
        <taxon>Bacteria</taxon>
        <taxon>Pseudomonadati</taxon>
        <taxon>Candidatus Kapaibacteriota</taxon>
        <taxon>Candidatus Kapaibacteriia</taxon>
        <taxon>Candidatus Kapaibacteriales</taxon>
        <taxon>Candidatus Kapaibacteriaceae</taxon>
        <taxon>Candidatus Kapaibacterium</taxon>
    </lineage>
</organism>
<dbReference type="AlphaFoldDB" id="A0A1M3KZE9"/>
<evidence type="ECO:0000259" key="9">
    <source>
        <dbReference type="Pfam" id="PF02880"/>
    </source>
</evidence>
<evidence type="ECO:0000256" key="2">
    <source>
        <dbReference type="ARBA" id="ARBA00010231"/>
    </source>
</evidence>
<evidence type="ECO:0008006" key="13">
    <source>
        <dbReference type="Google" id="ProtNLM"/>
    </source>
</evidence>
<evidence type="ECO:0000259" key="7">
    <source>
        <dbReference type="Pfam" id="PF02878"/>
    </source>
</evidence>
<dbReference type="CDD" id="cd04181">
    <property type="entry name" value="NTP_transferase"/>
    <property type="match status" value="1"/>
</dbReference>
<reference evidence="11 12" key="1">
    <citation type="submission" date="2016-09" db="EMBL/GenBank/DDBJ databases">
        <title>Genome-resolved meta-omics ties microbial dynamics to process performance in biotechnology for thiocyanate degradation.</title>
        <authorList>
            <person name="Kantor R.S."/>
            <person name="Huddy R.J."/>
            <person name="Iyer R."/>
            <person name="Thomas B.C."/>
            <person name="Brown C.T."/>
            <person name="Anantharaman K."/>
            <person name="Tringe S."/>
            <person name="Hettich R.L."/>
            <person name="Harrison S.T."/>
            <person name="Banfield J.F."/>
        </authorList>
    </citation>
    <scope>NUCLEOTIDE SEQUENCE [LARGE SCALE GENOMIC DNA]</scope>
    <source>
        <strain evidence="11">59-99</strain>
    </source>
</reference>
<dbReference type="FunFam" id="3.90.550.10:FF:000013">
    <property type="entry name" value="mannose-1-phosphate guanyltransferase beta"/>
    <property type="match status" value="1"/>
</dbReference>
<name>A0A1M3KZE9_9BACT</name>
<dbReference type="GO" id="GO:0005975">
    <property type="term" value="P:carbohydrate metabolic process"/>
    <property type="evidence" value="ECO:0007669"/>
    <property type="project" value="InterPro"/>
</dbReference>
<dbReference type="Gene3D" id="3.90.550.10">
    <property type="entry name" value="Spore Coat Polysaccharide Biosynthesis Protein SpsA, Chain A"/>
    <property type="match status" value="1"/>
</dbReference>
<feature type="domain" description="EIF2B subunit epsilon/gamma LbH" evidence="10">
    <location>
        <begin position="253"/>
        <end position="349"/>
    </location>
</feature>
<proteinExistence type="inferred from homology"/>